<evidence type="ECO:0000259" key="9">
    <source>
        <dbReference type="PROSITE" id="PS50850"/>
    </source>
</evidence>
<keyword evidence="5 8" id="KW-1133">Transmembrane helix</keyword>
<comment type="subcellular location">
    <subcellularLocation>
        <location evidence="1">Cell membrane</location>
        <topology evidence="1">Multi-pass membrane protein</topology>
    </subcellularLocation>
</comment>
<evidence type="ECO:0000313" key="11">
    <source>
        <dbReference type="Proteomes" id="UP000236520"/>
    </source>
</evidence>
<comment type="caution">
    <text evidence="10">The sequence shown here is derived from an EMBL/GenBank/DDBJ whole genome shotgun (WGS) entry which is preliminary data.</text>
</comment>
<proteinExistence type="predicted"/>
<sequence>MNAARWGLLPLLTATLTTTMANTVVNVPMTSILAELHAPLSRGVLVATAFPVTLAALMPLSGWLGDRFGHRRVLSAAMLCMVVGAAGAALAPNLPVLVAFRMVQGLAAAPVLPGVMVLVVQVLGEERRGRAMSLWAAANGAGQALGPTTGGLLSELFGWRAVFWQIVPLAALVVLGGRLLLPADDRTVPRLRLDWSGALTITGAAALFLVSMSAVPSQGVGAPVVWGTALAGLLALVAFVLVERGRPAAFLRPRQLLELRYLRSSAAAGTQMFALGAMLLATPAYLVGTLGMAESTTGVAVLALPLAMVGLATPAGRATEGFGGRPVMCCGLLALVAALVLLAVATGLRAGPVPVVASLFLAGAGVAFVQTPAATGASRSRSGRTGAGLGLFSTTRFGASALGAACVALLGTSPPALVRVYLTCAALTAAAALFATPKTGGTTPSAGHRTAGGAMDIKAVGNRST</sequence>
<evidence type="ECO:0000256" key="8">
    <source>
        <dbReference type="SAM" id="Phobius"/>
    </source>
</evidence>
<dbReference type="Gene3D" id="1.20.1250.20">
    <property type="entry name" value="MFS general substrate transporter like domains"/>
    <property type="match status" value="1"/>
</dbReference>
<dbReference type="GO" id="GO:0022857">
    <property type="term" value="F:transmembrane transporter activity"/>
    <property type="evidence" value="ECO:0007669"/>
    <property type="project" value="InterPro"/>
</dbReference>
<keyword evidence="3" id="KW-1003">Cell membrane</keyword>
<feature type="transmembrane region" description="Helical" evidence="8">
    <location>
        <begin position="220"/>
        <end position="242"/>
    </location>
</feature>
<feature type="transmembrane region" description="Helical" evidence="8">
    <location>
        <begin position="262"/>
        <end position="286"/>
    </location>
</feature>
<reference evidence="10 11" key="1">
    <citation type="submission" date="2015-09" db="EMBL/GenBank/DDBJ databases">
        <title>Genome sequence, genome mining and natural product profiling of a biocontrol bacterium Streptomyces malaysiensis F913.</title>
        <authorList>
            <person name="Xu Y."/>
            <person name="Wei J."/>
            <person name="Xie J."/>
            <person name="Li T."/>
            <person name="Zhou Z."/>
        </authorList>
    </citation>
    <scope>NUCLEOTIDE SEQUENCE [LARGE SCALE GENOMIC DNA]</scope>
    <source>
        <strain evidence="10 11">F913</strain>
    </source>
</reference>
<evidence type="ECO:0000256" key="7">
    <source>
        <dbReference type="ARBA" id="ARBA00023251"/>
    </source>
</evidence>
<dbReference type="PANTHER" id="PTHR42718">
    <property type="entry name" value="MAJOR FACILITATOR SUPERFAMILY MULTIDRUG TRANSPORTER MFSC"/>
    <property type="match status" value="1"/>
</dbReference>
<evidence type="ECO:0000256" key="5">
    <source>
        <dbReference type="ARBA" id="ARBA00022989"/>
    </source>
</evidence>
<evidence type="ECO:0000256" key="2">
    <source>
        <dbReference type="ARBA" id="ARBA00022448"/>
    </source>
</evidence>
<keyword evidence="4 8" id="KW-0812">Transmembrane</keyword>
<feature type="transmembrane region" description="Helical" evidence="8">
    <location>
        <begin position="416"/>
        <end position="435"/>
    </location>
</feature>
<feature type="transmembrane region" description="Helical" evidence="8">
    <location>
        <begin position="389"/>
        <end position="410"/>
    </location>
</feature>
<evidence type="ECO:0000256" key="4">
    <source>
        <dbReference type="ARBA" id="ARBA00022692"/>
    </source>
</evidence>
<feature type="transmembrane region" description="Helical" evidence="8">
    <location>
        <begin position="131"/>
        <end position="150"/>
    </location>
</feature>
<evidence type="ECO:0000256" key="6">
    <source>
        <dbReference type="ARBA" id="ARBA00023136"/>
    </source>
</evidence>
<dbReference type="SUPFAM" id="SSF103473">
    <property type="entry name" value="MFS general substrate transporter"/>
    <property type="match status" value="1"/>
</dbReference>
<gene>
    <name evidence="10" type="ORF">SMF913_10186</name>
</gene>
<dbReference type="InterPro" id="IPR036259">
    <property type="entry name" value="MFS_trans_sf"/>
</dbReference>
<feature type="transmembrane region" description="Helical" evidence="8">
    <location>
        <begin position="45"/>
        <end position="64"/>
    </location>
</feature>
<dbReference type="Pfam" id="PF07690">
    <property type="entry name" value="MFS_1"/>
    <property type="match status" value="1"/>
</dbReference>
<dbReference type="InterPro" id="IPR020846">
    <property type="entry name" value="MFS_dom"/>
</dbReference>
<dbReference type="InterPro" id="IPR011701">
    <property type="entry name" value="MFS"/>
</dbReference>
<dbReference type="GO" id="GO:0046677">
    <property type="term" value="P:response to antibiotic"/>
    <property type="evidence" value="ECO:0007669"/>
    <property type="project" value="UniProtKB-KW"/>
</dbReference>
<dbReference type="EMBL" id="LJIW01000001">
    <property type="protein sequence ID" value="PNG94161.1"/>
    <property type="molecule type" value="Genomic_DNA"/>
</dbReference>
<feature type="transmembrane region" description="Helical" evidence="8">
    <location>
        <begin position="106"/>
        <end position="124"/>
    </location>
</feature>
<feature type="transmembrane region" description="Helical" evidence="8">
    <location>
        <begin position="327"/>
        <end position="348"/>
    </location>
</feature>
<feature type="domain" description="Major facilitator superfamily (MFS) profile" evidence="9">
    <location>
        <begin position="7"/>
        <end position="440"/>
    </location>
</feature>
<feature type="transmembrane region" description="Helical" evidence="8">
    <location>
        <begin position="298"/>
        <end position="315"/>
    </location>
</feature>
<dbReference type="PROSITE" id="PS50850">
    <property type="entry name" value="MFS"/>
    <property type="match status" value="1"/>
</dbReference>
<evidence type="ECO:0000256" key="3">
    <source>
        <dbReference type="ARBA" id="ARBA00022475"/>
    </source>
</evidence>
<dbReference type="Gene3D" id="1.20.1720.10">
    <property type="entry name" value="Multidrug resistance protein D"/>
    <property type="match status" value="1"/>
</dbReference>
<organism evidence="10 11">
    <name type="scientific">Streptomyces malaysiensis</name>
    <dbReference type="NCBI Taxonomy" id="92644"/>
    <lineage>
        <taxon>Bacteria</taxon>
        <taxon>Bacillati</taxon>
        <taxon>Actinomycetota</taxon>
        <taxon>Actinomycetes</taxon>
        <taxon>Kitasatosporales</taxon>
        <taxon>Streptomycetaceae</taxon>
        <taxon>Streptomyces</taxon>
        <taxon>Streptomyces violaceusniger group</taxon>
    </lineage>
</organism>
<dbReference type="RefSeq" id="WP_250850429.1">
    <property type="nucleotide sequence ID" value="NZ_LJIW01000001.1"/>
</dbReference>
<accession>A0A2J7Z1M0</accession>
<dbReference type="Proteomes" id="UP000236520">
    <property type="component" value="Unassembled WGS sequence"/>
</dbReference>
<evidence type="ECO:0000313" key="10">
    <source>
        <dbReference type="EMBL" id="PNG94161.1"/>
    </source>
</evidence>
<evidence type="ECO:0000256" key="1">
    <source>
        <dbReference type="ARBA" id="ARBA00004651"/>
    </source>
</evidence>
<dbReference type="PANTHER" id="PTHR42718:SF46">
    <property type="entry name" value="BLR6921 PROTEIN"/>
    <property type="match status" value="1"/>
</dbReference>
<feature type="transmembrane region" description="Helical" evidence="8">
    <location>
        <begin position="193"/>
        <end position="214"/>
    </location>
</feature>
<dbReference type="GO" id="GO:0005886">
    <property type="term" value="C:plasma membrane"/>
    <property type="evidence" value="ECO:0007669"/>
    <property type="project" value="UniProtKB-SubCell"/>
</dbReference>
<keyword evidence="2" id="KW-0813">Transport</keyword>
<name>A0A2J7Z1M0_STRMQ</name>
<feature type="transmembrane region" description="Helical" evidence="8">
    <location>
        <begin position="162"/>
        <end position="181"/>
    </location>
</feature>
<feature type="transmembrane region" description="Helical" evidence="8">
    <location>
        <begin position="76"/>
        <end position="100"/>
    </location>
</feature>
<keyword evidence="6 8" id="KW-0472">Membrane</keyword>
<keyword evidence="11" id="KW-1185">Reference proteome</keyword>
<dbReference type="AlphaFoldDB" id="A0A2J7Z1M0"/>
<feature type="transmembrane region" description="Helical" evidence="8">
    <location>
        <begin position="354"/>
        <end position="377"/>
    </location>
</feature>
<protein>
    <recommendedName>
        <fullName evidence="9">Major facilitator superfamily (MFS) profile domain-containing protein</fullName>
    </recommendedName>
</protein>
<keyword evidence="7" id="KW-0046">Antibiotic resistance</keyword>